<dbReference type="InterPro" id="IPR010426">
    <property type="entry name" value="MTTB_MeTrfase"/>
</dbReference>
<reference evidence="4 5" key="1">
    <citation type="journal article" date="2009" name="Environ. Microbiol.">
        <title>Genome sequence of Desulfobacterium autotrophicum HRM2, a marine sulfate reducer oxidizing organic carbon completely to carbon dioxide.</title>
        <authorList>
            <person name="Strittmatter A.W."/>
            <person name="Liesegang H."/>
            <person name="Rabus R."/>
            <person name="Decker I."/>
            <person name="Amann J."/>
            <person name="Andres S."/>
            <person name="Henne A."/>
            <person name="Fricke W.F."/>
            <person name="Martinez-Arias R."/>
            <person name="Bartels D."/>
            <person name="Goesmann A."/>
            <person name="Krause L."/>
            <person name="Puehler A."/>
            <person name="Klenk H.P."/>
            <person name="Richter M."/>
            <person name="Schuler M."/>
            <person name="Gloeckner F.O."/>
            <person name="Meyerdierks A."/>
            <person name="Gottschalk G."/>
            <person name="Amann R."/>
        </authorList>
    </citation>
    <scope>NUCLEOTIDE SEQUENCE [LARGE SCALE GENOMIC DNA]</scope>
    <source>
        <strain evidence="5">ATCC 43914 / DSM 3382 / HRM2</strain>
    </source>
</reference>
<evidence type="ECO:0000313" key="5">
    <source>
        <dbReference type="Proteomes" id="UP000000442"/>
    </source>
</evidence>
<keyword evidence="5" id="KW-1185">Reference proteome</keyword>
<dbReference type="RefSeq" id="WP_015903487.1">
    <property type="nucleotide sequence ID" value="NC_012108.1"/>
</dbReference>
<dbReference type="Pfam" id="PF06253">
    <property type="entry name" value="MTTB"/>
    <property type="match status" value="1"/>
</dbReference>
<dbReference type="GO" id="GO:0032259">
    <property type="term" value="P:methylation"/>
    <property type="evidence" value="ECO:0007669"/>
    <property type="project" value="UniProtKB-KW"/>
</dbReference>
<sequence>MKREQTRLGWPLTVSEIEQVHQTALNILENIGMGKPPEELKELALARGCTLSDKGRLCFPPALVEDLIAGCVPRKVLPSRGGAPVELQDGLAHFGHIGVAPSVVDFETGEYRNSTLVDLYDLNRLFDVLPNMSTGDVPISPTDIVNTKNLGVNTLYSIMAATNKHTIVDMGSRDQLDPMIEMLEMIIGTDKKGAEAPITFIYCPTTSPLNYEGKYMSMCLEVVRRGYPVTPLIAPMAGAAAPATLAGALAMTVAEALAVLAAVQMVSPGHPTLLGMWPFVTDLRTGGFAGGAAEEPLLSAAAAQMIKWYGIEGTVPSGMTDSKLIDVQSGYEKGISVALAALAGGTFVGEAAGMQGSLMGASFEAFVLDQDMLSAIHRIQRGIVVNEETLGFKMVKDVINQGVGNFLGHPLTMKYMRSEYEYPKMADRSMISQWEAKGRPDMRMNARTRTRKLLSTHYPVYIDPDLDARIRKTFDIELPIQAMRAECGRW</sequence>
<dbReference type="EMBL" id="CP001087">
    <property type="protein sequence ID" value="ACN14700.1"/>
    <property type="molecule type" value="Genomic_DNA"/>
</dbReference>
<gene>
    <name evidence="4" type="primary">mttB5</name>
    <name evidence="4" type="ordered locus">HRM2_15910</name>
</gene>
<evidence type="ECO:0000313" key="4">
    <source>
        <dbReference type="EMBL" id="ACN14700.1"/>
    </source>
</evidence>
<dbReference type="Proteomes" id="UP000000442">
    <property type="component" value="Chromosome"/>
</dbReference>
<evidence type="ECO:0000256" key="1">
    <source>
        <dbReference type="ARBA" id="ARBA00007137"/>
    </source>
</evidence>
<name>C0QAB5_DESAH</name>
<comment type="similarity">
    <text evidence="1">Belongs to the trimethylamine methyltransferase family.</text>
</comment>
<dbReference type="GO" id="GO:0015948">
    <property type="term" value="P:methanogenesis"/>
    <property type="evidence" value="ECO:0007669"/>
    <property type="project" value="InterPro"/>
</dbReference>
<dbReference type="EC" id="2.1.1.-" evidence="4"/>
<dbReference type="OrthoDB" id="9815793at2"/>
<dbReference type="HOGENOM" id="CLU_033581_1_0_7"/>
<organism evidence="4 5">
    <name type="scientific">Desulforapulum autotrophicum (strain ATCC 43914 / DSM 3382 / VKM B-1955 / HRM2)</name>
    <name type="common">Desulfobacterium autotrophicum</name>
    <dbReference type="NCBI Taxonomy" id="177437"/>
    <lineage>
        <taxon>Bacteria</taxon>
        <taxon>Pseudomonadati</taxon>
        <taxon>Thermodesulfobacteriota</taxon>
        <taxon>Desulfobacteria</taxon>
        <taxon>Desulfobacterales</taxon>
        <taxon>Desulfobacteraceae</taxon>
        <taxon>Desulforapulum</taxon>
    </lineage>
</organism>
<dbReference type="InterPro" id="IPR038601">
    <property type="entry name" value="MttB-like_sf"/>
</dbReference>
<accession>C0QAB5</accession>
<dbReference type="GO" id="GO:0008168">
    <property type="term" value="F:methyltransferase activity"/>
    <property type="evidence" value="ECO:0007669"/>
    <property type="project" value="UniProtKB-KW"/>
</dbReference>
<dbReference type="Gene3D" id="3.20.20.480">
    <property type="entry name" value="Trimethylamine methyltransferase-like"/>
    <property type="match status" value="1"/>
</dbReference>
<dbReference type="eggNOG" id="COG5598">
    <property type="taxonomic scope" value="Bacteria"/>
</dbReference>
<dbReference type="KEGG" id="dat:HRM2_15910"/>
<proteinExistence type="inferred from homology"/>
<keyword evidence="3 4" id="KW-0808">Transferase</keyword>
<protein>
    <submittedName>
        <fullName evidence="4">MttB5</fullName>
        <ecNumber evidence="4">2.1.1.-</ecNumber>
    </submittedName>
</protein>
<evidence type="ECO:0000256" key="2">
    <source>
        <dbReference type="ARBA" id="ARBA00022603"/>
    </source>
</evidence>
<dbReference type="AlphaFoldDB" id="C0QAB5"/>
<dbReference type="STRING" id="177437.HRM2_15910"/>
<keyword evidence="2 4" id="KW-0489">Methyltransferase</keyword>
<evidence type="ECO:0000256" key="3">
    <source>
        <dbReference type="ARBA" id="ARBA00022679"/>
    </source>
</evidence>